<name>A0AA88P9C4_9TELE</name>
<proteinExistence type="inferred from homology"/>
<evidence type="ECO:0000256" key="6">
    <source>
        <dbReference type="ARBA" id="ARBA00022692"/>
    </source>
</evidence>
<feature type="region of interest" description="Disordered" evidence="10">
    <location>
        <begin position="414"/>
        <end position="436"/>
    </location>
</feature>
<evidence type="ECO:0008006" key="14">
    <source>
        <dbReference type="Google" id="ProtNLM"/>
    </source>
</evidence>
<dbReference type="GO" id="GO:0005923">
    <property type="term" value="C:bicellular tight junction"/>
    <property type="evidence" value="ECO:0007669"/>
    <property type="project" value="UniProtKB-SubCell"/>
</dbReference>
<evidence type="ECO:0000256" key="2">
    <source>
        <dbReference type="ARBA" id="ARBA00004651"/>
    </source>
</evidence>
<keyword evidence="5" id="KW-1003">Cell membrane</keyword>
<evidence type="ECO:0000256" key="7">
    <source>
        <dbReference type="ARBA" id="ARBA00022949"/>
    </source>
</evidence>
<evidence type="ECO:0000256" key="1">
    <source>
        <dbReference type="ARBA" id="ARBA00004435"/>
    </source>
</evidence>
<sequence>MAAFGLELVGVTLSVLGWVLSIVCCALPMWRVSAFIGNNIVTAQVYWEGIWMSCVVQSTGQMQCKVYDSMLALAADLQAARALVVVSIILGILALFVAIVGAKCTNCIEDEGAKARVMISSGAAFITAAVMQLIPVSWSAHTVILEFYSPVVPEAQKMEIGASLYLGWAAAALMLVGGSILCCSCPPKNETSGHSRQVSCTNLHHILVIKLSSSSTRTCLTGNIKAAWAHSYLSQATQRKEELGRIHLHQHLSTRLKSTPIRHHVDGIGDRGHCPRHHRTGQMQCKVYDSMLALSQDLQASRAMSVIAIILAILGVLISIMGAKCTNCIEDEASKAKVMIISGVMFIIAGILELIPAAWVAHQTIRDFYNPLLNAAQQRELGASIYIGFAAAALLLIGGAMLCCTCPPREKKYKPPRMGYSAPRSVSGGYDRKDYV</sequence>
<gene>
    <name evidence="12" type="ORF">Q8A67_022654</name>
</gene>
<feature type="transmembrane region" description="Helical" evidence="11">
    <location>
        <begin position="303"/>
        <end position="326"/>
    </location>
</feature>
<evidence type="ECO:0000256" key="8">
    <source>
        <dbReference type="ARBA" id="ARBA00022989"/>
    </source>
</evidence>
<keyword evidence="4" id="KW-0796">Tight junction</keyword>
<keyword evidence="8 11" id="KW-1133">Transmembrane helix</keyword>
<feature type="transmembrane region" description="Helical" evidence="11">
    <location>
        <begin position="79"/>
        <end position="102"/>
    </location>
</feature>
<dbReference type="InterPro" id="IPR006187">
    <property type="entry name" value="Claudin"/>
</dbReference>
<evidence type="ECO:0000256" key="5">
    <source>
        <dbReference type="ARBA" id="ARBA00022475"/>
    </source>
</evidence>
<keyword evidence="6 11" id="KW-0812">Transmembrane</keyword>
<protein>
    <recommendedName>
        <fullName evidence="14">Claudin-3</fullName>
    </recommendedName>
</protein>
<dbReference type="GO" id="GO:0005886">
    <property type="term" value="C:plasma membrane"/>
    <property type="evidence" value="ECO:0007669"/>
    <property type="project" value="UniProtKB-SubCell"/>
</dbReference>
<comment type="subcellular location">
    <subcellularLocation>
        <location evidence="1">Cell junction</location>
        <location evidence="1">Tight junction</location>
    </subcellularLocation>
    <subcellularLocation>
        <location evidence="2">Cell membrane</location>
        <topology evidence="2">Multi-pass membrane protein</topology>
    </subcellularLocation>
</comment>
<evidence type="ECO:0000256" key="10">
    <source>
        <dbReference type="SAM" id="MobiDB-lite"/>
    </source>
</evidence>
<comment type="caution">
    <text evidence="12">The sequence shown here is derived from an EMBL/GenBank/DDBJ whole genome shotgun (WGS) entry which is preliminary data.</text>
</comment>
<evidence type="ECO:0000313" key="12">
    <source>
        <dbReference type="EMBL" id="KAK2872757.1"/>
    </source>
</evidence>
<comment type="similarity">
    <text evidence="3">Belongs to the claudin family.</text>
</comment>
<keyword evidence="7" id="KW-0965">Cell junction</keyword>
<dbReference type="Proteomes" id="UP001187343">
    <property type="component" value="Unassembled WGS sequence"/>
</dbReference>
<dbReference type="AlphaFoldDB" id="A0AA88P9C4"/>
<keyword evidence="9 11" id="KW-0472">Membrane</keyword>
<evidence type="ECO:0000256" key="11">
    <source>
        <dbReference type="SAM" id="Phobius"/>
    </source>
</evidence>
<feature type="transmembrane region" description="Helical" evidence="11">
    <location>
        <begin position="160"/>
        <end position="181"/>
    </location>
</feature>
<evidence type="ECO:0000313" key="13">
    <source>
        <dbReference type="Proteomes" id="UP001187343"/>
    </source>
</evidence>
<dbReference type="Pfam" id="PF00822">
    <property type="entry name" value="PMP22_Claudin"/>
    <property type="match status" value="2"/>
</dbReference>
<evidence type="ECO:0000256" key="4">
    <source>
        <dbReference type="ARBA" id="ARBA00022427"/>
    </source>
</evidence>
<organism evidence="12 13">
    <name type="scientific">Cirrhinus molitorella</name>
    <name type="common">mud carp</name>
    <dbReference type="NCBI Taxonomy" id="172907"/>
    <lineage>
        <taxon>Eukaryota</taxon>
        <taxon>Metazoa</taxon>
        <taxon>Chordata</taxon>
        <taxon>Craniata</taxon>
        <taxon>Vertebrata</taxon>
        <taxon>Euteleostomi</taxon>
        <taxon>Actinopterygii</taxon>
        <taxon>Neopterygii</taxon>
        <taxon>Teleostei</taxon>
        <taxon>Ostariophysi</taxon>
        <taxon>Cypriniformes</taxon>
        <taxon>Cyprinidae</taxon>
        <taxon>Labeoninae</taxon>
        <taxon>Labeonini</taxon>
        <taxon>Cirrhinus</taxon>
    </lineage>
</organism>
<keyword evidence="13" id="KW-1185">Reference proteome</keyword>
<dbReference type="GO" id="GO:0005198">
    <property type="term" value="F:structural molecule activity"/>
    <property type="evidence" value="ECO:0007669"/>
    <property type="project" value="InterPro"/>
</dbReference>
<dbReference type="PANTHER" id="PTHR12002">
    <property type="entry name" value="CLAUDIN"/>
    <property type="match status" value="1"/>
</dbReference>
<dbReference type="FunFam" id="1.20.140.150:FF:000001">
    <property type="entry name" value="Claudin"/>
    <property type="match status" value="1"/>
</dbReference>
<evidence type="ECO:0000256" key="9">
    <source>
        <dbReference type="ARBA" id="ARBA00023136"/>
    </source>
</evidence>
<evidence type="ECO:0000256" key="3">
    <source>
        <dbReference type="ARBA" id="ARBA00008295"/>
    </source>
</evidence>
<dbReference type="Gene3D" id="1.20.140.150">
    <property type="match status" value="2"/>
</dbReference>
<feature type="transmembrane region" description="Helical" evidence="11">
    <location>
        <begin position="338"/>
        <end position="361"/>
    </location>
</feature>
<dbReference type="EMBL" id="JAUYZG010000022">
    <property type="protein sequence ID" value="KAK2872757.1"/>
    <property type="molecule type" value="Genomic_DNA"/>
</dbReference>
<accession>A0AA88P9C4</accession>
<dbReference type="PRINTS" id="PR01077">
    <property type="entry name" value="CLAUDIN"/>
</dbReference>
<feature type="transmembrane region" description="Helical" evidence="11">
    <location>
        <begin position="6"/>
        <end position="30"/>
    </location>
</feature>
<feature type="transmembrane region" description="Helical" evidence="11">
    <location>
        <begin position="381"/>
        <end position="404"/>
    </location>
</feature>
<feature type="transmembrane region" description="Helical" evidence="11">
    <location>
        <begin position="122"/>
        <end position="148"/>
    </location>
</feature>
<dbReference type="InterPro" id="IPR004031">
    <property type="entry name" value="PMP22/EMP/MP20/Claudin"/>
</dbReference>
<reference evidence="12" key="1">
    <citation type="submission" date="2023-08" db="EMBL/GenBank/DDBJ databases">
        <title>Chromosome-level Genome Assembly of mud carp (Cirrhinus molitorella).</title>
        <authorList>
            <person name="Liu H."/>
        </authorList>
    </citation>
    <scope>NUCLEOTIDE SEQUENCE</scope>
    <source>
        <strain evidence="12">Prfri</strain>
        <tissue evidence="12">Muscle</tissue>
    </source>
</reference>